<dbReference type="AlphaFoldDB" id="A0A1I0YCH8"/>
<dbReference type="Pfam" id="PF01965">
    <property type="entry name" value="DJ-1_PfpI"/>
    <property type="match status" value="1"/>
</dbReference>
<dbReference type="NCBIfam" id="TIGR01382">
    <property type="entry name" value="PfpI"/>
    <property type="match status" value="1"/>
</dbReference>
<keyword evidence="3" id="KW-0378">Hydrolase</keyword>
<dbReference type="STRING" id="871651.SAMN05421688_2939"/>
<dbReference type="GO" id="GO:0008233">
    <property type="term" value="F:peptidase activity"/>
    <property type="evidence" value="ECO:0007669"/>
    <property type="project" value="UniProtKB-KW"/>
</dbReference>
<dbReference type="PANTHER" id="PTHR42733">
    <property type="entry name" value="DJ-1 PROTEIN"/>
    <property type="match status" value="1"/>
</dbReference>
<dbReference type="CDD" id="cd03134">
    <property type="entry name" value="GATase1_PfpI_like"/>
    <property type="match status" value="1"/>
</dbReference>
<dbReference type="InterPro" id="IPR029062">
    <property type="entry name" value="Class_I_gatase-like"/>
</dbReference>
<organism evidence="3 4">
    <name type="scientific">Poseidonocella pacifica</name>
    <dbReference type="NCBI Taxonomy" id="871651"/>
    <lineage>
        <taxon>Bacteria</taxon>
        <taxon>Pseudomonadati</taxon>
        <taxon>Pseudomonadota</taxon>
        <taxon>Alphaproteobacteria</taxon>
        <taxon>Rhodobacterales</taxon>
        <taxon>Roseobacteraceae</taxon>
        <taxon>Poseidonocella</taxon>
    </lineage>
</organism>
<sequence>MPSITEAKILILSTNGFEQSELEYPRDELAKKGATVTLATPDGNDIKGWDTDDWGSSVTADAKISDVNADDFTALVLPGGQINPDILRTLPEVIDLIKAFHNSGKTIAAVCHAPWLLVEAGIIKGRDATSYSSIRTDLINAGANWQDSEVVADNGIVTSRNPDDLPAFVAKIVEEIEEGRHDRQAA</sequence>
<dbReference type="Gene3D" id="3.40.50.880">
    <property type="match status" value="1"/>
</dbReference>
<evidence type="ECO:0000313" key="3">
    <source>
        <dbReference type="EMBL" id="SFB11095.1"/>
    </source>
</evidence>
<dbReference type="RefSeq" id="WP_092066220.1">
    <property type="nucleotide sequence ID" value="NZ_FOJU01000005.1"/>
</dbReference>
<dbReference type="InterPro" id="IPR006286">
    <property type="entry name" value="C56_PfpI-like"/>
</dbReference>
<dbReference type="OrthoDB" id="9792284at2"/>
<accession>A0A1I0YCH8</accession>
<dbReference type="PROSITE" id="PS51276">
    <property type="entry name" value="PEPTIDASE_C56_PFPI"/>
    <property type="match status" value="1"/>
</dbReference>
<comment type="similarity">
    <text evidence="1">Belongs to the peptidase C56 family.</text>
</comment>
<keyword evidence="3" id="KW-0645">Protease</keyword>
<dbReference type="InterPro" id="IPR002818">
    <property type="entry name" value="DJ-1/PfpI"/>
</dbReference>
<protein>
    <submittedName>
        <fullName evidence="3">Protease I</fullName>
    </submittedName>
</protein>
<dbReference type="SUPFAM" id="SSF52317">
    <property type="entry name" value="Class I glutamine amidotransferase-like"/>
    <property type="match status" value="1"/>
</dbReference>
<feature type="domain" description="DJ-1/PfpI" evidence="2">
    <location>
        <begin position="8"/>
        <end position="175"/>
    </location>
</feature>
<evidence type="ECO:0000256" key="1">
    <source>
        <dbReference type="ARBA" id="ARBA00008542"/>
    </source>
</evidence>
<evidence type="ECO:0000259" key="2">
    <source>
        <dbReference type="Pfam" id="PF01965"/>
    </source>
</evidence>
<dbReference type="EMBL" id="FOJU01000005">
    <property type="protein sequence ID" value="SFB11095.1"/>
    <property type="molecule type" value="Genomic_DNA"/>
</dbReference>
<dbReference type="Proteomes" id="UP000198796">
    <property type="component" value="Unassembled WGS sequence"/>
</dbReference>
<proteinExistence type="inferred from homology"/>
<keyword evidence="4" id="KW-1185">Reference proteome</keyword>
<gene>
    <name evidence="3" type="ORF">SAMN05421688_2939</name>
</gene>
<dbReference type="PANTHER" id="PTHR42733:SF12">
    <property type="entry name" value="PROTEINASE"/>
    <property type="match status" value="1"/>
</dbReference>
<name>A0A1I0YCH8_9RHOB</name>
<evidence type="ECO:0000313" key="4">
    <source>
        <dbReference type="Proteomes" id="UP000198796"/>
    </source>
</evidence>
<reference evidence="3 4" key="1">
    <citation type="submission" date="2016-10" db="EMBL/GenBank/DDBJ databases">
        <authorList>
            <person name="de Groot N.N."/>
        </authorList>
    </citation>
    <scope>NUCLEOTIDE SEQUENCE [LARGE SCALE GENOMIC DNA]</scope>
    <source>
        <strain evidence="3 4">DSM 29316</strain>
    </source>
</reference>
<dbReference type="GO" id="GO:0006508">
    <property type="term" value="P:proteolysis"/>
    <property type="evidence" value="ECO:0007669"/>
    <property type="project" value="UniProtKB-KW"/>
</dbReference>